<dbReference type="InterPro" id="IPR003660">
    <property type="entry name" value="HAMP_dom"/>
</dbReference>
<dbReference type="RefSeq" id="WP_168083588.1">
    <property type="nucleotide sequence ID" value="NZ_JAAVJI010000004.1"/>
</dbReference>
<keyword evidence="9" id="KW-0067">ATP-binding</keyword>
<dbReference type="CDD" id="cd00082">
    <property type="entry name" value="HisKA"/>
    <property type="match status" value="1"/>
</dbReference>
<evidence type="ECO:0000256" key="6">
    <source>
        <dbReference type="ARBA" id="ARBA00022692"/>
    </source>
</evidence>
<keyword evidence="12 13" id="KW-0472">Membrane</keyword>
<keyword evidence="8 16" id="KW-0418">Kinase</keyword>
<dbReference type="InterPro" id="IPR003661">
    <property type="entry name" value="HisK_dim/P_dom"/>
</dbReference>
<evidence type="ECO:0000256" key="2">
    <source>
        <dbReference type="ARBA" id="ARBA00004370"/>
    </source>
</evidence>
<dbReference type="InterPro" id="IPR036097">
    <property type="entry name" value="HisK_dim/P_sf"/>
</dbReference>
<accession>A0ABX0YCF9</accession>
<evidence type="ECO:0000259" key="14">
    <source>
        <dbReference type="PROSITE" id="PS50109"/>
    </source>
</evidence>
<comment type="subcellular location">
    <subcellularLocation>
        <location evidence="2">Membrane</location>
    </subcellularLocation>
</comment>
<dbReference type="CDD" id="cd16954">
    <property type="entry name" value="HATPase_PhoQ-like"/>
    <property type="match status" value="1"/>
</dbReference>
<dbReference type="InterPro" id="IPR050428">
    <property type="entry name" value="TCS_sensor_his_kinase"/>
</dbReference>
<evidence type="ECO:0000313" key="17">
    <source>
        <dbReference type="Proteomes" id="UP000746535"/>
    </source>
</evidence>
<keyword evidence="4" id="KW-0597">Phosphoprotein</keyword>
<evidence type="ECO:0000256" key="11">
    <source>
        <dbReference type="ARBA" id="ARBA00023012"/>
    </source>
</evidence>
<dbReference type="GO" id="GO:0016301">
    <property type="term" value="F:kinase activity"/>
    <property type="evidence" value="ECO:0007669"/>
    <property type="project" value="UniProtKB-KW"/>
</dbReference>
<dbReference type="Pfam" id="PF02518">
    <property type="entry name" value="HATPase_c"/>
    <property type="match status" value="1"/>
</dbReference>
<proteinExistence type="predicted"/>
<keyword evidence="6 13" id="KW-0812">Transmembrane</keyword>
<dbReference type="SUPFAM" id="SSF55874">
    <property type="entry name" value="ATPase domain of HSP90 chaperone/DNA topoisomerase II/histidine kinase"/>
    <property type="match status" value="1"/>
</dbReference>
<dbReference type="PRINTS" id="PR00344">
    <property type="entry name" value="BCTRLSENSOR"/>
</dbReference>
<dbReference type="EC" id="2.7.13.3" evidence="3"/>
<evidence type="ECO:0000256" key="1">
    <source>
        <dbReference type="ARBA" id="ARBA00000085"/>
    </source>
</evidence>
<keyword evidence="10 13" id="KW-1133">Transmembrane helix</keyword>
<dbReference type="Gene3D" id="3.30.565.10">
    <property type="entry name" value="Histidine kinase-like ATPase, C-terminal domain"/>
    <property type="match status" value="1"/>
</dbReference>
<dbReference type="EMBL" id="JAAVJI010000004">
    <property type="protein sequence ID" value="NJP01010.1"/>
    <property type="molecule type" value="Genomic_DNA"/>
</dbReference>
<feature type="transmembrane region" description="Helical" evidence="13">
    <location>
        <begin position="164"/>
        <end position="187"/>
    </location>
</feature>
<dbReference type="InterPro" id="IPR005467">
    <property type="entry name" value="His_kinase_dom"/>
</dbReference>
<dbReference type="PROSITE" id="PS50109">
    <property type="entry name" value="HIS_KIN"/>
    <property type="match status" value="1"/>
</dbReference>
<keyword evidence="5" id="KW-0808">Transferase</keyword>
<keyword evidence="7" id="KW-0547">Nucleotide-binding</keyword>
<comment type="caution">
    <text evidence="16">The sequence shown here is derived from an EMBL/GenBank/DDBJ whole genome shotgun (WGS) entry which is preliminary data.</text>
</comment>
<keyword evidence="11" id="KW-0902">Two-component regulatory system</keyword>
<evidence type="ECO:0000256" key="12">
    <source>
        <dbReference type="ARBA" id="ARBA00023136"/>
    </source>
</evidence>
<evidence type="ECO:0000256" key="5">
    <source>
        <dbReference type="ARBA" id="ARBA00022679"/>
    </source>
</evidence>
<evidence type="ECO:0000256" key="3">
    <source>
        <dbReference type="ARBA" id="ARBA00012438"/>
    </source>
</evidence>
<dbReference type="InterPro" id="IPR058619">
    <property type="entry name" value="PhoQ/CarS-like_HATPase"/>
</dbReference>
<dbReference type="Gene3D" id="1.10.287.130">
    <property type="match status" value="1"/>
</dbReference>
<dbReference type="Proteomes" id="UP000746535">
    <property type="component" value="Unassembled WGS sequence"/>
</dbReference>
<sequence>MIRSLRFRLMLAGALLAVLFMLGLLPALQGAFSLALRESVEERLATEVTTLISAARLQNGRLEMPVPMPDERFEVPAERSLSYVFDRQGALLWHSPGSPLPEYSPQYDGQGNRFSRYTTRDGDAYWVYDVEVKLLGGQRAAFSFVAMQSVEPYQRTLGALRDRLYLGFGAALLTLLVLFWAGMTWSLRSLRRLSHELDEIEAGQREGLSEHHPSELLRLTRSLNRLLASEGEQRQRYRDSLGDLAHSLKTPLSVLQGIGETLAGRAAQGEEGKHASILRGQVARMSQQIDYQLQRANVRHGGLVRRQVQVRPVLDSLAASLRKVYPGKPVNLHIVLAPPGLLPIEEGALMELLGNLLENAWRLCLEDISVSLSVIGQRLELLLEDDGPGIAPEQRGRILQRGERLDRQHPGQGIGLAMAQDIIRSYQGTLAIEDSPLGGARFRISFAKV</sequence>
<evidence type="ECO:0000256" key="13">
    <source>
        <dbReference type="SAM" id="Phobius"/>
    </source>
</evidence>
<reference evidence="16 17" key="1">
    <citation type="submission" date="2020-03" db="EMBL/GenBank/DDBJ databases">
        <authorList>
            <person name="Wang L."/>
            <person name="He N."/>
            <person name="Li Y."/>
            <person name="Fang Y."/>
            <person name="Zhang F."/>
        </authorList>
    </citation>
    <scope>NUCLEOTIDE SEQUENCE [LARGE SCALE GENOMIC DNA]</scope>
    <source>
        <strain evidence="17">hsmgli-8</strain>
    </source>
</reference>
<dbReference type="PANTHER" id="PTHR45436">
    <property type="entry name" value="SENSOR HISTIDINE KINASE YKOH"/>
    <property type="match status" value="1"/>
</dbReference>
<name>A0ABX0YCF9_9PSED</name>
<evidence type="ECO:0000259" key="15">
    <source>
        <dbReference type="PROSITE" id="PS50885"/>
    </source>
</evidence>
<dbReference type="SMART" id="SM00388">
    <property type="entry name" value="HisKA"/>
    <property type="match status" value="1"/>
</dbReference>
<comment type="catalytic activity">
    <reaction evidence="1">
        <text>ATP + protein L-histidine = ADP + protein N-phospho-L-histidine.</text>
        <dbReference type="EC" id="2.7.13.3"/>
    </reaction>
</comment>
<dbReference type="InterPro" id="IPR036890">
    <property type="entry name" value="HATPase_C_sf"/>
</dbReference>
<keyword evidence="17" id="KW-1185">Reference proteome</keyword>
<feature type="domain" description="Histidine kinase" evidence="14">
    <location>
        <begin position="243"/>
        <end position="449"/>
    </location>
</feature>
<dbReference type="SMART" id="SM00387">
    <property type="entry name" value="HATPase_c"/>
    <property type="match status" value="1"/>
</dbReference>
<dbReference type="InterPro" id="IPR003594">
    <property type="entry name" value="HATPase_dom"/>
</dbReference>
<dbReference type="SUPFAM" id="SSF47384">
    <property type="entry name" value="Homodimeric domain of signal transducing histidine kinase"/>
    <property type="match status" value="1"/>
</dbReference>
<organism evidence="16 17">
    <name type="scientific">Pseudomonas quercus</name>
    <dbReference type="NCBI Taxonomy" id="2722792"/>
    <lineage>
        <taxon>Bacteria</taxon>
        <taxon>Pseudomonadati</taxon>
        <taxon>Pseudomonadota</taxon>
        <taxon>Gammaproteobacteria</taxon>
        <taxon>Pseudomonadales</taxon>
        <taxon>Pseudomonadaceae</taxon>
        <taxon>Pseudomonas</taxon>
    </lineage>
</organism>
<dbReference type="PROSITE" id="PS50885">
    <property type="entry name" value="HAMP"/>
    <property type="match status" value="1"/>
</dbReference>
<feature type="domain" description="HAMP" evidence="15">
    <location>
        <begin position="184"/>
        <end position="235"/>
    </location>
</feature>
<evidence type="ECO:0000256" key="10">
    <source>
        <dbReference type="ARBA" id="ARBA00022989"/>
    </source>
</evidence>
<evidence type="ECO:0000256" key="4">
    <source>
        <dbReference type="ARBA" id="ARBA00022553"/>
    </source>
</evidence>
<evidence type="ECO:0000256" key="8">
    <source>
        <dbReference type="ARBA" id="ARBA00022777"/>
    </source>
</evidence>
<dbReference type="PANTHER" id="PTHR45436:SF4">
    <property type="entry name" value="SENSOR PROTEIN PHOQ"/>
    <property type="match status" value="1"/>
</dbReference>
<evidence type="ECO:0000313" key="16">
    <source>
        <dbReference type="EMBL" id="NJP01010.1"/>
    </source>
</evidence>
<gene>
    <name evidence="16" type="ORF">HBH25_09045</name>
</gene>
<protein>
    <recommendedName>
        <fullName evidence="3">histidine kinase</fullName>
        <ecNumber evidence="3">2.7.13.3</ecNumber>
    </recommendedName>
</protein>
<evidence type="ECO:0000256" key="7">
    <source>
        <dbReference type="ARBA" id="ARBA00022741"/>
    </source>
</evidence>
<evidence type="ECO:0000256" key="9">
    <source>
        <dbReference type="ARBA" id="ARBA00022840"/>
    </source>
</evidence>
<dbReference type="InterPro" id="IPR004358">
    <property type="entry name" value="Sig_transdc_His_kin-like_C"/>
</dbReference>